<reference evidence="3" key="1">
    <citation type="submission" date="2010-08" db="EMBL/GenBank/DDBJ databases">
        <authorList>
            <consortium name="Caenorhabditis japonica Sequencing Consortium"/>
            <person name="Wilson R.K."/>
        </authorList>
    </citation>
    <scope>NUCLEOTIDE SEQUENCE [LARGE SCALE GENOMIC DNA]</scope>
    <source>
        <strain evidence="3">DF5081</strain>
    </source>
</reference>
<dbReference type="Proteomes" id="UP000005237">
    <property type="component" value="Unassembled WGS sequence"/>
</dbReference>
<evidence type="ECO:0008006" key="4">
    <source>
        <dbReference type="Google" id="ProtNLM"/>
    </source>
</evidence>
<dbReference type="AlphaFoldDB" id="A0A8R1HJK0"/>
<proteinExistence type="predicted"/>
<name>A0A8R1HJK0_CAEJA</name>
<evidence type="ECO:0000256" key="1">
    <source>
        <dbReference type="SAM" id="SignalP"/>
    </source>
</evidence>
<feature type="chain" id="PRO_5035750251" description="Secreted protein" evidence="1">
    <location>
        <begin position="29"/>
        <end position="86"/>
    </location>
</feature>
<protein>
    <recommendedName>
        <fullName evidence="4">Secreted protein</fullName>
    </recommendedName>
</protein>
<keyword evidence="1" id="KW-0732">Signal</keyword>
<evidence type="ECO:0000313" key="2">
    <source>
        <dbReference type="EnsemblMetazoa" id="CJA03595c.1"/>
    </source>
</evidence>
<dbReference type="EnsemblMetazoa" id="CJA03595c.1">
    <property type="protein sequence ID" value="CJA03595c.1"/>
    <property type="gene ID" value="WBGene00122799"/>
</dbReference>
<reference evidence="2" key="2">
    <citation type="submission" date="2022-06" db="UniProtKB">
        <authorList>
            <consortium name="EnsemblMetazoa"/>
        </authorList>
    </citation>
    <scope>IDENTIFICATION</scope>
    <source>
        <strain evidence="2">DF5081</strain>
    </source>
</reference>
<evidence type="ECO:0000313" key="3">
    <source>
        <dbReference type="Proteomes" id="UP000005237"/>
    </source>
</evidence>
<feature type="signal peptide" evidence="1">
    <location>
        <begin position="1"/>
        <end position="28"/>
    </location>
</feature>
<organism evidence="2 3">
    <name type="scientific">Caenorhabditis japonica</name>
    <dbReference type="NCBI Taxonomy" id="281687"/>
    <lineage>
        <taxon>Eukaryota</taxon>
        <taxon>Metazoa</taxon>
        <taxon>Ecdysozoa</taxon>
        <taxon>Nematoda</taxon>
        <taxon>Chromadorea</taxon>
        <taxon>Rhabditida</taxon>
        <taxon>Rhabditina</taxon>
        <taxon>Rhabditomorpha</taxon>
        <taxon>Rhabditoidea</taxon>
        <taxon>Rhabditidae</taxon>
        <taxon>Peloderinae</taxon>
        <taxon>Caenorhabditis</taxon>
    </lineage>
</organism>
<accession>A0A8R1HJK0</accession>
<sequence>MHPTMLHHAHHFQWQCHMLLLPFSVLVCLRNTHLHSYVSNQLLRPANDPATLDAAPLAPRPRPCTFAFQRASKRAEPRATQQTPWW</sequence>
<keyword evidence="3" id="KW-1185">Reference proteome</keyword>